<gene>
    <name evidence="1" type="ORF">NDU88_001165</name>
</gene>
<accession>A0AAV7S6N5</accession>
<evidence type="ECO:0000313" key="2">
    <source>
        <dbReference type="Proteomes" id="UP001066276"/>
    </source>
</evidence>
<organism evidence="1 2">
    <name type="scientific">Pleurodeles waltl</name>
    <name type="common">Iberian ribbed newt</name>
    <dbReference type="NCBI Taxonomy" id="8319"/>
    <lineage>
        <taxon>Eukaryota</taxon>
        <taxon>Metazoa</taxon>
        <taxon>Chordata</taxon>
        <taxon>Craniata</taxon>
        <taxon>Vertebrata</taxon>
        <taxon>Euteleostomi</taxon>
        <taxon>Amphibia</taxon>
        <taxon>Batrachia</taxon>
        <taxon>Caudata</taxon>
        <taxon>Salamandroidea</taxon>
        <taxon>Salamandridae</taxon>
        <taxon>Pleurodelinae</taxon>
        <taxon>Pleurodeles</taxon>
    </lineage>
</organism>
<proteinExistence type="predicted"/>
<evidence type="ECO:0000313" key="1">
    <source>
        <dbReference type="EMBL" id="KAJ1160671.1"/>
    </source>
</evidence>
<comment type="caution">
    <text evidence="1">The sequence shown here is derived from an EMBL/GenBank/DDBJ whole genome shotgun (WGS) entry which is preliminary data.</text>
</comment>
<dbReference type="EMBL" id="JANPWB010000008">
    <property type="protein sequence ID" value="KAJ1160671.1"/>
    <property type="molecule type" value="Genomic_DNA"/>
</dbReference>
<dbReference type="AlphaFoldDB" id="A0AAV7S6N5"/>
<dbReference type="Proteomes" id="UP001066276">
    <property type="component" value="Chromosome 4_2"/>
</dbReference>
<protein>
    <submittedName>
        <fullName evidence="1">Uncharacterized protein</fullName>
    </submittedName>
</protein>
<sequence length="84" mass="9568">MRSDKANYISRERRLPRDIIGVVRSVSKIASLKKRFSARLQNAASARMKRQYTRFAVLGILFSVTEGSEHAHHIASLNGFRPLQ</sequence>
<reference evidence="1" key="1">
    <citation type="journal article" date="2022" name="bioRxiv">
        <title>Sequencing and chromosome-scale assembly of the giantPleurodeles waltlgenome.</title>
        <authorList>
            <person name="Brown T."/>
            <person name="Elewa A."/>
            <person name="Iarovenko S."/>
            <person name="Subramanian E."/>
            <person name="Araus A.J."/>
            <person name="Petzold A."/>
            <person name="Susuki M."/>
            <person name="Suzuki K.-i.T."/>
            <person name="Hayashi T."/>
            <person name="Toyoda A."/>
            <person name="Oliveira C."/>
            <person name="Osipova E."/>
            <person name="Leigh N.D."/>
            <person name="Simon A."/>
            <person name="Yun M.H."/>
        </authorList>
    </citation>
    <scope>NUCLEOTIDE SEQUENCE</scope>
    <source>
        <strain evidence="1">20211129_DDA</strain>
        <tissue evidence="1">Liver</tissue>
    </source>
</reference>
<keyword evidence="2" id="KW-1185">Reference proteome</keyword>
<name>A0AAV7S6N5_PLEWA</name>